<dbReference type="GO" id="GO:0008233">
    <property type="term" value="F:peptidase activity"/>
    <property type="evidence" value="ECO:0007669"/>
    <property type="project" value="UniProtKB-KW"/>
</dbReference>
<evidence type="ECO:0000313" key="3">
    <source>
        <dbReference type="EMBL" id="EEY63578.1"/>
    </source>
</evidence>
<dbReference type="KEGG" id="pif:PITG_15948"/>
<feature type="region of interest" description="Disordered" evidence="1">
    <location>
        <begin position="1"/>
        <end position="50"/>
    </location>
</feature>
<dbReference type="InterPro" id="IPR000073">
    <property type="entry name" value="AB_hydrolase_1"/>
</dbReference>
<dbReference type="InterPro" id="IPR029058">
    <property type="entry name" value="AB_hydrolase_fold"/>
</dbReference>
<keyword evidence="4" id="KW-1185">Reference proteome</keyword>
<evidence type="ECO:0000256" key="1">
    <source>
        <dbReference type="SAM" id="MobiDB-lite"/>
    </source>
</evidence>
<dbReference type="eggNOG" id="KOG4178">
    <property type="taxonomic scope" value="Eukaryota"/>
</dbReference>
<reference evidence="4" key="1">
    <citation type="journal article" date="2009" name="Nature">
        <title>Genome sequence and analysis of the Irish potato famine pathogen Phytophthora infestans.</title>
        <authorList>
            <consortium name="The Broad Institute Genome Sequencing Platform"/>
            <person name="Haas B.J."/>
            <person name="Kamoun S."/>
            <person name="Zody M.C."/>
            <person name="Jiang R.H."/>
            <person name="Handsaker R.E."/>
            <person name="Cano L.M."/>
            <person name="Grabherr M."/>
            <person name="Kodira C.D."/>
            <person name="Raffaele S."/>
            <person name="Torto-Alalibo T."/>
            <person name="Bozkurt T.O."/>
            <person name="Ah-Fong A.M."/>
            <person name="Alvarado L."/>
            <person name="Anderson V.L."/>
            <person name="Armstrong M.R."/>
            <person name="Avrova A."/>
            <person name="Baxter L."/>
            <person name="Beynon J."/>
            <person name="Boevink P.C."/>
            <person name="Bollmann S.R."/>
            <person name="Bos J.I."/>
            <person name="Bulone V."/>
            <person name="Cai G."/>
            <person name="Cakir C."/>
            <person name="Carrington J.C."/>
            <person name="Chawner M."/>
            <person name="Conti L."/>
            <person name="Costanzo S."/>
            <person name="Ewan R."/>
            <person name="Fahlgren N."/>
            <person name="Fischbach M.A."/>
            <person name="Fugelstad J."/>
            <person name="Gilroy E.M."/>
            <person name="Gnerre S."/>
            <person name="Green P.J."/>
            <person name="Grenville-Briggs L.J."/>
            <person name="Griffith J."/>
            <person name="Grunwald N.J."/>
            <person name="Horn K."/>
            <person name="Horner N.R."/>
            <person name="Hu C.H."/>
            <person name="Huitema E."/>
            <person name="Jeong D.H."/>
            <person name="Jones A.M."/>
            <person name="Jones J.D."/>
            <person name="Jones R.W."/>
            <person name="Karlsson E.K."/>
            <person name="Kunjeti S.G."/>
            <person name="Lamour K."/>
            <person name="Liu Z."/>
            <person name="Ma L."/>
            <person name="Maclean D."/>
            <person name="Chibucos M.C."/>
            <person name="McDonald H."/>
            <person name="McWalters J."/>
            <person name="Meijer H.J."/>
            <person name="Morgan W."/>
            <person name="Morris P.F."/>
            <person name="Munro C.A."/>
            <person name="O'Neill K."/>
            <person name="Ospina-Giraldo M."/>
            <person name="Pinzon A."/>
            <person name="Pritchard L."/>
            <person name="Ramsahoye B."/>
            <person name="Ren Q."/>
            <person name="Restrepo S."/>
            <person name="Roy S."/>
            <person name="Sadanandom A."/>
            <person name="Savidor A."/>
            <person name="Schornack S."/>
            <person name="Schwartz D.C."/>
            <person name="Schumann U.D."/>
            <person name="Schwessinger B."/>
            <person name="Seyer L."/>
            <person name="Sharpe T."/>
            <person name="Silvar C."/>
            <person name="Song J."/>
            <person name="Studholme D.J."/>
            <person name="Sykes S."/>
            <person name="Thines M."/>
            <person name="van de Vondervoort P.J."/>
            <person name="Phuntumart V."/>
            <person name="Wawra S."/>
            <person name="Weide R."/>
            <person name="Win J."/>
            <person name="Young C."/>
            <person name="Zhou S."/>
            <person name="Fry W."/>
            <person name="Meyers B.C."/>
            <person name="van West P."/>
            <person name="Ristaino J."/>
            <person name="Govers F."/>
            <person name="Birch P.R."/>
            <person name="Whisson S.C."/>
            <person name="Judelson H.S."/>
            <person name="Nusbaum C."/>
        </authorList>
    </citation>
    <scope>NUCLEOTIDE SEQUENCE [LARGE SCALE GENOMIC DNA]</scope>
    <source>
        <strain evidence="4">T30-4</strain>
    </source>
</reference>
<feature type="domain" description="AB hydrolase-1" evidence="2">
    <location>
        <begin position="158"/>
        <end position="272"/>
    </location>
</feature>
<keyword evidence="3" id="KW-0378">Hydrolase</keyword>
<dbReference type="OMA" id="CAMELLY"/>
<dbReference type="PRINTS" id="PR00111">
    <property type="entry name" value="ABHYDROLASE"/>
</dbReference>
<dbReference type="InterPro" id="IPR050471">
    <property type="entry name" value="AB_hydrolase"/>
</dbReference>
<dbReference type="PANTHER" id="PTHR43433:SF5">
    <property type="entry name" value="AB HYDROLASE-1 DOMAIN-CONTAINING PROTEIN"/>
    <property type="match status" value="1"/>
</dbReference>
<dbReference type="EMBL" id="DS028156">
    <property type="protein sequence ID" value="EEY63578.1"/>
    <property type="molecule type" value="Genomic_DNA"/>
</dbReference>
<proteinExistence type="predicted"/>
<dbReference type="Pfam" id="PF00561">
    <property type="entry name" value="Abhydrolase_1"/>
    <property type="match status" value="1"/>
</dbReference>
<dbReference type="GeneID" id="9475721"/>
<dbReference type="HOGENOM" id="CLU_020336_20_0_1"/>
<gene>
    <name evidence="3" type="ORF">PITG_15948</name>
</gene>
<protein>
    <submittedName>
        <fullName evidence="3">Serine protease family S33, putative</fullName>
    </submittedName>
</protein>
<name>D0NS37_PHYIT</name>
<dbReference type="SUPFAM" id="SSF53474">
    <property type="entry name" value="alpha/beta-Hydrolases"/>
    <property type="match status" value="1"/>
</dbReference>
<dbReference type="OrthoDB" id="19657at2759"/>
<dbReference type="GO" id="GO:0006508">
    <property type="term" value="P:proteolysis"/>
    <property type="evidence" value="ECO:0007669"/>
    <property type="project" value="UniProtKB-KW"/>
</dbReference>
<dbReference type="RefSeq" id="XP_002898165.1">
    <property type="nucleotide sequence ID" value="XM_002898119.1"/>
</dbReference>
<dbReference type="AlphaFoldDB" id="D0NS37"/>
<evidence type="ECO:0000313" key="4">
    <source>
        <dbReference type="Proteomes" id="UP000006643"/>
    </source>
</evidence>
<dbReference type="Gene3D" id="3.40.50.1820">
    <property type="entry name" value="alpha/beta hydrolase"/>
    <property type="match status" value="1"/>
</dbReference>
<accession>D0NS37</accession>
<sequence length="425" mass="46568">MTPPVRSSVAARSRTQPAHRVKEQVAYGEVRRQYATPPDRASVATRSRTQPALRRQYADLRMSGEDSTVSVGDFRITLPVTAPAQIARRKEIMKMEEIPTFAGLGIHSERHIAALRSAPKHFTKERIQRATLPSGLTLEYAIVSSDSEAGTEDFPEERVVLITGYTMTKEGWAPSIDILLDKWNTKAHGRKLKILSFDNRGAGGSDAPFARYTTSAMAQDTVSLLDYVGWDSAHVVGGSMGGMIATELAATVPERVRSLSLLVTTRGAYLPHPRMWKPFLGAVLGSMQCAMELLYPSVILDNPIGGRDGLTVQDVLKAYHSTPQCENAFPPLHALVAQGVACLTHWVSDERLELVAKAGFPILIITGKQDIMIPPENSVTLVERLKGDHVHTLFFETGGHGAFFQFVEEIAVGLVQTIQRGSCKK</sequence>
<evidence type="ECO:0000259" key="2">
    <source>
        <dbReference type="Pfam" id="PF00561"/>
    </source>
</evidence>
<dbReference type="VEuPathDB" id="FungiDB:PITG_15948"/>
<dbReference type="InParanoid" id="D0NS37"/>
<organism evidence="3 4">
    <name type="scientific">Phytophthora infestans (strain T30-4)</name>
    <name type="common">Potato late blight agent</name>
    <dbReference type="NCBI Taxonomy" id="403677"/>
    <lineage>
        <taxon>Eukaryota</taxon>
        <taxon>Sar</taxon>
        <taxon>Stramenopiles</taxon>
        <taxon>Oomycota</taxon>
        <taxon>Peronosporomycetes</taxon>
        <taxon>Peronosporales</taxon>
        <taxon>Peronosporaceae</taxon>
        <taxon>Phytophthora</taxon>
    </lineage>
</organism>
<dbReference type="Proteomes" id="UP000006643">
    <property type="component" value="Unassembled WGS sequence"/>
</dbReference>
<dbReference type="PANTHER" id="PTHR43433">
    <property type="entry name" value="HYDROLASE, ALPHA/BETA FOLD FAMILY PROTEIN"/>
    <property type="match status" value="1"/>
</dbReference>
<dbReference type="STRING" id="403677.D0NS37"/>
<keyword evidence="3" id="KW-0645">Protease</keyword>